<gene>
    <name evidence="1" type="ORF">C7C46_08950</name>
</gene>
<keyword evidence="2" id="KW-1185">Reference proteome</keyword>
<proteinExistence type="predicted"/>
<protein>
    <submittedName>
        <fullName evidence="1">Uncharacterized protein</fullName>
    </submittedName>
</protein>
<accession>A0A2V4PHK6</accession>
<organism evidence="1 2">
    <name type="scientific">Streptomyces tateyamensis</name>
    <dbReference type="NCBI Taxonomy" id="565073"/>
    <lineage>
        <taxon>Bacteria</taxon>
        <taxon>Bacillati</taxon>
        <taxon>Actinomycetota</taxon>
        <taxon>Actinomycetes</taxon>
        <taxon>Kitasatosporales</taxon>
        <taxon>Streptomycetaceae</taxon>
        <taxon>Streptomyces</taxon>
    </lineage>
</organism>
<sequence length="134" mass="14125">MSSSLDQVLAAGRLAHQQLMVDACTITRPGPATLDRTTSHLTPGTATVLYSGACRVKAERLPRDRQAGERLTVAARYELALPFAAVPAAELRVGDLVTVTASGDGRLVGQVMAVMAVDFGSTATAWRITIEDTT</sequence>
<dbReference type="OrthoDB" id="4291409at2"/>
<comment type="caution">
    <text evidence="1">The sequence shown here is derived from an EMBL/GenBank/DDBJ whole genome shotgun (WGS) entry which is preliminary data.</text>
</comment>
<dbReference type="Proteomes" id="UP000248039">
    <property type="component" value="Unassembled WGS sequence"/>
</dbReference>
<dbReference type="AlphaFoldDB" id="A0A2V4PHK6"/>
<dbReference type="RefSeq" id="WP_110667543.1">
    <property type="nucleotide sequence ID" value="NZ_PYBW01000028.1"/>
</dbReference>
<reference evidence="1 2" key="1">
    <citation type="submission" date="2018-03" db="EMBL/GenBank/DDBJ databases">
        <title>Bioinformatic expansion and discovery of thiopeptide antibiotics.</title>
        <authorList>
            <person name="Schwalen C.J."/>
            <person name="Hudson G.A."/>
            <person name="Mitchell D.A."/>
        </authorList>
    </citation>
    <scope>NUCLEOTIDE SEQUENCE [LARGE SCALE GENOMIC DNA]</scope>
    <source>
        <strain evidence="1 2">ATCC 21389</strain>
    </source>
</reference>
<name>A0A2V4PHK6_9ACTN</name>
<dbReference type="EMBL" id="PYBW01000028">
    <property type="protein sequence ID" value="PYC83450.1"/>
    <property type="molecule type" value="Genomic_DNA"/>
</dbReference>
<evidence type="ECO:0000313" key="2">
    <source>
        <dbReference type="Proteomes" id="UP000248039"/>
    </source>
</evidence>
<dbReference type="Pfam" id="PF19586">
    <property type="entry name" value="DUF6093"/>
    <property type="match status" value="1"/>
</dbReference>
<evidence type="ECO:0000313" key="1">
    <source>
        <dbReference type="EMBL" id="PYC83450.1"/>
    </source>
</evidence>
<dbReference type="InterPro" id="IPR046075">
    <property type="entry name" value="DUF6093"/>
</dbReference>